<feature type="transmembrane region" description="Helical" evidence="1">
    <location>
        <begin position="53"/>
        <end position="77"/>
    </location>
</feature>
<keyword evidence="1" id="KW-1133">Transmembrane helix</keyword>
<gene>
    <name evidence="2" type="ORF">PLOB_00008098</name>
</gene>
<comment type="caution">
    <text evidence="2">The sequence shown here is derived from an EMBL/GenBank/DDBJ whole genome shotgun (WGS) entry which is preliminary data.</text>
</comment>
<keyword evidence="1" id="KW-0812">Transmembrane</keyword>
<organism evidence="2 3">
    <name type="scientific">Porites lobata</name>
    <dbReference type="NCBI Taxonomy" id="104759"/>
    <lineage>
        <taxon>Eukaryota</taxon>
        <taxon>Metazoa</taxon>
        <taxon>Cnidaria</taxon>
        <taxon>Anthozoa</taxon>
        <taxon>Hexacorallia</taxon>
        <taxon>Scleractinia</taxon>
        <taxon>Fungiina</taxon>
        <taxon>Poritidae</taxon>
        <taxon>Porites</taxon>
    </lineage>
</organism>
<proteinExistence type="predicted"/>
<evidence type="ECO:0000313" key="2">
    <source>
        <dbReference type="EMBL" id="CAH3046469.1"/>
    </source>
</evidence>
<evidence type="ECO:0000256" key="1">
    <source>
        <dbReference type="SAM" id="Phobius"/>
    </source>
</evidence>
<protein>
    <recommendedName>
        <fullName evidence="4">G-protein coupled receptors family 1 profile domain-containing protein</fullName>
    </recommendedName>
</protein>
<feature type="non-terminal residue" evidence="2">
    <location>
        <position position="124"/>
    </location>
</feature>
<dbReference type="EMBL" id="CALNXK010000014">
    <property type="protein sequence ID" value="CAH3046469.1"/>
    <property type="molecule type" value="Genomic_DNA"/>
</dbReference>
<sequence>MQHPHRFLFFLEEVSFREAVIVFSLCPLTVTLNATVILVICKDPYKELRGTAANFFILNLAVCDLLIGFPGELLFGLRHWFPDNPTLIQAGSESTKSSCILLDLEPLKHSIEERTMVKDTLALL</sequence>
<evidence type="ECO:0008006" key="4">
    <source>
        <dbReference type="Google" id="ProtNLM"/>
    </source>
</evidence>
<evidence type="ECO:0000313" key="3">
    <source>
        <dbReference type="Proteomes" id="UP001159405"/>
    </source>
</evidence>
<dbReference type="SUPFAM" id="SSF81321">
    <property type="entry name" value="Family A G protein-coupled receptor-like"/>
    <property type="match status" value="1"/>
</dbReference>
<dbReference type="Proteomes" id="UP001159405">
    <property type="component" value="Unassembled WGS sequence"/>
</dbReference>
<name>A0ABN8NA21_9CNID</name>
<keyword evidence="1" id="KW-0472">Membrane</keyword>
<accession>A0ABN8NA21</accession>
<feature type="transmembrane region" description="Helical" evidence="1">
    <location>
        <begin position="20"/>
        <end position="41"/>
    </location>
</feature>
<dbReference type="Gene3D" id="1.20.1070.10">
    <property type="entry name" value="Rhodopsin 7-helix transmembrane proteins"/>
    <property type="match status" value="1"/>
</dbReference>
<keyword evidence="3" id="KW-1185">Reference proteome</keyword>
<reference evidence="2 3" key="1">
    <citation type="submission" date="2022-05" db="EMBL/GenBank/DDBJ databases">
        <authorList>
            <consortium name="Genoscope - CEA"/>
            <person name="William W."/>
        </authorList>
    </citation>
    <scope>NUCLEOTIDE SEQUENCE [LARGE SCALE GENOMIC DNA]</scope>
</reference>